<dbReference type="EMBL" id="NMUH01000091">
    <property type="protein sequence ID" value="MQL71205.1"/>
    <property type="molecule type" value="Genomic_DNA"/>
</dbReference>
<protein>
    <submittedName>
        <fullName evidence="1">Uncharacterized protein</fullName>
    </submittedName>
</protein>
<keyword evidence="2" id="KW-1185">Reference proteome</keyword>
<dbReference type="Proteomes" id="UP000652761">
    <property type="component" value="Unassembled WGS sequence"/>
</dbReference>
<comment type="caution">
    <text evidence="1">The sequence shown here is derived from an EMBL/GenBank/DDBJ whole genome shotgun (WGS) entry which is preliminary data.</text>
</comment>
<feature type="non-terminal residue" evidence="1">
    <location>
        <position position="1"/>
    </location>
</feature>
<organism evidence="1 2">
    <name type="scientific">Colocasia esculenta</name>
    <name type="common">Wild taro</name>
    <name type="synonym">Arum esculentum</name>
    <dbReference type="NCBI Taxonomy" id="4460"/>
    <lineage>
        <taxon>Eukaryota</taxon>
        <taxon>Viridiplantae</taxon>
        <taxon>Streptophyta</taxon>
        <taxon>Embryophyta</taxon>
        <taxon>Tracheophyta</taxon>
        <taxon>Spermatophyta</taxon>
        <taxon>Magnoliopsida</taxon>
        <taxon>Liliopsida</taxon>
        <taxon>Araceae</taxon>
        <taxon>Aroideae</taxon>
        <taxon>Colocasieae</taxon>
        <taxon>Colocasia</taxon>
    </lineage>
</organism>
<dbReference type="AlphaFoldDB" id="A0A843TJK0"/>
<gene>
    <name evidence="1" type="ORF">Taro_003530</name>
</gene>
<evidence type="ECO:0000313" key="1">
    <source>
        <dbReference type="EMBL" id="MQL71205.1"/>
    </source>
</evidence>
<accession>A0A843TJK0</accession>
<reference evidence="1" key="1">
    <citation type="submission" date="2017-07" db="EMBL/GenBank/DDBJ databases">
        <title>Taro Niue Genome Assembly and Annotation.</title>
        <authorList>
            <person name="Atibalentja N."/>
            <person name="Keating K."/>
            <person name="Fields C.J."/>
        </authorList>
    </citation>
    <scope>NUCLEOTIDE SEQUENCE</scope>
    <source>
        <strain evidence="1">Niue_2</strain>
        <tissue evidence="1">Leaf</tissue>
    </source>
</reference>
<name>A0A843TJK0_COLES</name>
<evidence type="ECO:0000313" key="2">
    <source>
        <dbReference type="Proteomes" id="UP000652761"/>
    </source>
</evidence>
<proteinExistence type="predicted"/>
<sequence>YLYTAPRVRIRVCGSHEDEMLGALLREESPASSLLLLQLLEMSQKGKAVAVAGASRMEPEAPQETRYRFFEGLRERYRIGEEYDIVLAKKEDTYSMQRPGCIVMS</sequence>